<keyword evidence="4" id="KW-1185">Reference proteome</keyword>
<dbReference type="EMBL" id="JANAWD010000043">
    <property type="protein sequence ID" value="KAJ3489543.1"/>
    <property type="molecule type" value="Genomic_DNA"/>
</dbReference>
<dbReference type="SMART" id="SM00829">
    <property type="entry name" value="PKS_ER"/>
    <property type="match status" value="1"/>
</dbReference>
<protein>
    <recommendedName>
        <fullName evidence="2">Enoyl reductase (ER) domain-containing protein</fullName>
    </recommendedName>
</protein>
<dbReference type="Pfam" id="PF16884">
    <property type="entry name" value="ADH_N_2"/>
    <property type="match status" value="1"/>
</dbReference>
<dbReference type="AlphaFoldDB" id="A0AAD5YMD1"/>
<dbReference type="InterPro" id="IPR036291">
    <property type="entry name" value="NAD(P)-bd_dom_sf"/>
</dbReference>
<dbReference type="Gene3D" id="3.40.50.720">
    <property type="entry name" value="NAD(P)-binding Rossmann-like Domain"/>
    <property type="match status" value="1"/>
</dbReference>
<name>A0AAD5YMD1_9APHY</name>
<dbReference type="GO" id="GO:0016628">
    <property type="term" value="F:oxidoreductase activity, acting on the CH-CH group of donors, NAD or NADP as acceptor"/>
    <property type="evidence" value="ECO:0007669"/>
    <property type="project" value="InterPro"/>
</dbReference>
<dbReference type="InterPro" id="IPR020843">
    <property type="entry name" value="ER"/>
</dbReference>
<dbReference type="PANTHER" id="PTHR43205">
    <property type="entry name" value="PROSTAGLANDIN REDUCTASE"/>
    <property type="match status" value="1"/>
</dbReference>
<feature type="domain" description="Enoyl reductase (ER)" evidence="2">
    <location>
        <begin position="43"/>
        <end position="339"/>
    </location>
</feature>
<evidence type="ECO:0000313" key="3">
    <source>
        <dbReference type="EMBL" id="KAJ3489543.1"/>
    </source>
</evidence>
<comment type="caution">
    <text evidence="3">The sequence shown here is derived from an EMBL/GenBank/DDBJ whole genome shotgun (WGS) entry which is preliminary data.</text>
</comment>
<dbReference type="InterPro" id="IPR011032">
    <property type="entry name" value="GroES-like_sf"/>
</dbReference>
<dbReference type="SUPFAM" id="SSF51735">
    <property type="entry name" value="NAD(P)-binding Rossmann-fold domains"/>
    <property type="match status" value="1"/>
</dbReference>
<dbReference type="InterPro" id="IPR045010">
    <property type="entry name" value="MDR_fam"/>
</dbReference>
<dbReference type="Proteomes" id="UP001212997">
    <property type="component" value="Unassembled WGS sequence"/>
</dbReference>
<reference evidence="3" key="1">
    <citation type="submission" date="2022-07" db="EMBL/GenBank/DDBJ databases">
        <title>Genome Sequence of Physisporinus lineatus.</title>
        <authorList>
            <person name="Buettner E."/>
        </authorList>
    </citation>
    <scope>NUCLEOTIDE SEQUENCE</scope>
    <source>
        <strain evidence="3">VT162</strain>
    </source>
</reference>
<gene>
    <name evidence="3" type="ORF">NLI96_g2072</name>
</gene>
<dbReference type="SUPFAM" id="SSF50129">
    <property type="entry name" value="GroES-like"/>
    <property type="match status" value="1"/>
</dbReference>
<keyword evidence="1" id="KW-0560">Oxidoreductase</keyword>
<accession>A0AAD5YMD1</accession>
<evidence type="ECO:0000313" key="4">
    <source>
        <dbReference type="Proteomes" id="UP001212997"/>
    </source>
</evidence>
<dbReference type="InterPro" id="IPR013149">
    <property type="entry name" value="ADH-like_C"/>
</dbReference>
<evidence type="ECO:0000256" key="1">
    <source>
        <dbReference type="ARBA" id="ARBA00023002"/>
    </source>
</evidence>
<dbReference type="InterPro" id="IPR041694">
    <property type="entry name" value="ADH_N_2"/>
</dbReference>
<evidence type="ECO:0000259" key="2">
    <source>
        <dbReference type="SMART" id="SM00829"/>
    </source>
</evidence>
<dbReference type="CDD" id="cd05288">
    <property type="entry name" value="PGDH"/>
    <property type="match status" value="1"/>
</dbReference>
<dbReference type="Pfam" id="PF00107">
    <property type="entry name" value="ADH_zinc_N"/>
    <property type="match status" value="1"/>
</dbReference>
<sequence>MPLLSNGRLLFNQVPKGYPIPGITTVYDESQTIDLENVPLEGGFLTKLLVISVDPYLRGKMRESGSFSYSDAYIIGEPLYNYGVGVVVRSEHEGVRPGDHINGVFPFQEYIVSRNLDGFEILDNAEKLPWSLYVGVAGMPGRSSYYAWKEYSAARKGDTVFISGGAGPVGSLVVQFAKVDGLKVIASAGTDDKVKFVQSLGADVVFNYKTTNTRDVLAKEGPIDIYWDNVGGEILEAALDNASVGARFIECGMISGYNSPSYHIKNLIQIIARQLKLFGFLGNNPYLNEKYDKDFRQEIPKRLANGELKYNEDFTYGLKNAGQAILDVQTGRNFGKSIVVVSEE</sequence>
<organism evidence="3 4">
    <name type="scientific">Meripilus lineatus</name>
    <dbReference type="NCBI Taxonomy" id="2056292"/>
    <lineage>
        <taxon>Eukaryota</taxon>
        <taxon>Fungi</taxon>
        <taxon>Dikarya</taxon>
        <taxon>Basidiomycota</taxon>
        <taxon>Agaricomycotina</taxon>
        <taxon>Agaricomycetes</taxon>
        <taxon>Polyporales</taxon>
        <taxon>Meripilaceae</taxon>
        <taxon>Meripilus</taxon>
    </lineage>
</organism>
<dbReference type="PANTHER" id="PTHR43205:SF7">
    <property type="entry name" value="PROSTAGLANDIN REDUCTASE 1"/>
    <property type="match status" value="1"/>
</dbReference>
<proteinExistence type="predicted"/>
<dbReference type="Gene3D" id="3.90.180.10">
    <property type="entry name" value="Medium-chain alcohol dehydrogenases, catalytic domain"/>
    <property type="match status" value="1"/>
</dbReference>